<dbReference type="Proteomes" id="UP001224775">
    <property type="component" value="Unassembled WGS sequence"/>
</dbReference>
<dbReference type="SUPFAM" id="SSF48403">
    <property type="entry name" value="Ankyrin repeat"/>
    <property type="match status" value="1"/>
</dbReference>
<organism evidence="5 6">
    <name type="scientific">Skeletonema marinoi</name>
    <dbReference type="NCBI Taxonomy" id="267567"/>
    <lineage>
        <taxon>Eukaryota</taxon>
        <taxon>Sar</taxon>
        <taxon>Stramenopiles</taxon>
        <taxon>Ochrophyta</taxon>
        <taxon>Bacillariophyta</taxon>
        <taxon>Coscinodiscophyceae</taxon>
        <taxon>Thalassiosirophycidae</taxon>
        <taxon>Thalassiosirales</taxon>
        <taxon>Skeletonemataceae</taxon>
        <taxon>Skeletonema</taxon>
        <taxon>Skeletonema marinoi-dohrnii complex</taxon>
    </lineage>
</organism>
<comment type="caution">
    <text evidence="5">The sequence shown here is derived from an EMBL/GenBank/DDBJ whole genome shotgun (WGS) entry which is preliminary data.</text>
</comment>
<keyword evidence="6" id="KW-1185">Reference proteome</keyword>
<feature type="repeat" description="ANK" evidence="3">
    <location>
        <begin position="427"/>
        <end position="459"/>
    </location>
</feature>
<evidence type="ECO:0000256" key="3">
    <source>
        <dbReference type="PROSITE-ProRule" id="PRU00023"/>
    </source>
</evidence>
<evidence type="ECO:0000313" key="5">
    <source>
        <dbReference type="EMBL" id="KAK1740912.1"/>
    </source>
</evidence>
<dbReference type="PROSITE" id="PS50297">
    <property type="entry name" value="ANK_REP_REGION"/>
    <property type="match status" value="1"/>
</dbReference>
<proteinExistence type="predicted"/>
<dbReference type="EMBL" id="JATAAI010000014">
    <property type="protein sequence ID" value="KAK1740912.1"/>
    <property type="molecule type" value="Genomic_DNA"/>
</dbReference>
<dbReference type="InterPro" id="IPR036770">
    <property type="entry name" value="Ankyrin_rpt-contain_sf"/>
</dbReference>
<feature type="signal peptide" evidence="4">
    <location>
        <begin position="1"/>
        <end position="19"/>
    </location>
</feature>
<name>A0AAD8Y7G8_9STRA</name>
<evidence type="ECO:0000256" key="4">
    <source>
        <dbReference type="SAM" id="SignalP"/>
    </source>
</evidence>
<evidence type="ECO:0000256" key="1">
    <source>
        <dbReference type="ARBA" id="ARBA00022737"/>
    </source>
</evidence>
<dbReference type="InterPro" id="IPR050889">
    <property type="entry name" value="Dendritic_Spine_Reg/Scaffold"/>
</dbReference>
<accession>A0AAD8Y7G8</accession>
<evidence type="ECO:0000256" key="2">
    <source>
        <dbReference type="ARBA" id="ARBA00023043"/>
    </source>
</evidence>
<gene>
    <name evidence="5" type="ORF">QTG54_008164</name>
</gene>
<dbReference type="Gene3D" id="1.25.40.20">
    <property type="entry name" value="Ankyrin repeat-containing domain"/>
    <property type="match status" value="1"/>
</dbReference>
<dbReference type="AlphaFoldDB" id="A0AAD8Y7G8"/>
<keyword evidence="4" id="KW-0732">Signal</keyword>
<dbReference type="PROSITE" id="PS50088">
    <property type="entry name" value="ANK_REPEAT"/>
    <property type="match status" value="1"/>
</dbReference>
<keyword evidence="1" id="KW-0677">Repeat</keyword>
<evidence type="ECO:0000313" key="6">
    <source>
        <dbReference type="Proteomes" id="UP001224775"/>
    </source>
</evidence>
<reference evidence="5" key="1">
    <citation type="submission" date="2023-06" db="EMBL/GenBank/DDBJ databases">
        <title>Survivors Of The Sea: Transcriptome response of Skeletonema marinoi to long-term dormancy.</title>
        <authorList>
            <person name="Pinder M.I.M."/>
            <person name="Kourtchenko O."/>
            <person name="Robertson E.K."/>
            <person name="Larsson T."/>
            <person name="Maumus F."/>
            <person name="Osuna-Cruz C.M."/>
            <person name="Vancaester E."/>
            <person name="Stenow R."/>
            <person name="Vandepoele K."/>
            <person name="Ploug H."/>
            <person name="Bruchert V."/>
            <person name="Godhe A."/>
            <person name="Topel M."/>
        </authorList>
    </citation>
    <scope>NUCLEOTIDE SEQUENCE</scope>
    <source>
        <strain evidence="5">R05AC</strain>
    </source>
</reference>
<protein>
    <submittedName>
        <fullName evidence="5">Uncharacterized protein</fullName>
    </submittedName>
</protein>
<dbReference type="Pfam" id="PF12796">
    <property type="entry name" value="Ank_2"/>
    <property type="match status" value="1"/>
</dbReference>
<dbReference type="PANTHER" id="PTHR24166">
    <property type="entry name" value="ROLLING PEBBLES, ISOFORM B"/>
    <property type="match status" value="1"/>
</dbReference>
<feature type="chain" id="PRO_5042066391" evidence="4">
    <location>
        <begin position="20"/>
        <end position="1002"/>
    </location>
</feature>
<dbReference type="InterPro" id="IPR002110">
    <property type="entry name" value="Ankyrin_rpt"/>
</dbReference>
<dbReference type="SMART" id="SM00248">
    <property type="entry name" value="ANK"/>
    <property type="match status" value="2"/>
</dbReference>
<sequence>MRFGRTVLLVLLLFTLTFTQPYFYLIIKSSSTRSNSLQRSIIKEGQLQDAAAISENQELEPLFYHISPGSTGSRTLYHAACNAGFPSVHHKSFCISSSRGVNGVSPKVVEGVRAHLQVLRLYQIAYKCCSYWDKRIIMQDDTSGGGKITMTGEDGENRIVLDLCTMSLDDWAQDIQRHLSTVLQSSIVGLFDTPYPLLASQVLDLTTKLRATQPIIAMTERDAAGWAKSRSRNHNLMLCKKEYSYEALGASEFDILGCVERASGSVMGANEDDKVKVLHFWDVFEYRSRFEEVGSEFRKGLELQMEHHQRVYRPISDYTPNFFGSPTLSESQHSPTPNTTKVTITDKQVAYDIQRLVLLQKGNGVPSESVSRTQTTLLRKKHYRKPLSCRGSVQYDFLNDTYTELYHHPKTSLRESGVDVIGSRQENGMSSILLACRNGHIGLMDYLLEQGANPNDAENYGGTCLMAAACYRHPDCVRRLIDAGSDNVASFLVNPSRAIFAAALATSDSPCDTRSVIVGDQWDTLDFGEIEKDLAAKLSDDDIHKILLCTDAVNRVKRLMLTNCTHITGVGLEPLRGSIIIEQIDLSLVAYHESPVLEPAPPITWVYVLPILDSIISQEGYELKLLEFPKHWHDSSDPIQFLDRYLHMWSSRTLYHAACNAGFPSVHHKSFCISSSRGVNGVSPKVVEGVRAHLQVLRLYHIAYKCCSYWDKGIIMQDDTSGGGKITMTGEDGENRIVLDLCTMSLDDWAQDIQRHLSTVLQSSIVGLFDTPYPLLASQVLDLTTKLRATPPIVAMTERDAAGWAKSRSRNHNLMLCKKEYSYEALGASEFDILGCVERASGSVMGANEDDKVKVLHFWDVFEYRSRFEEVGSEFRKGLELQMEHHQRVYRPISDYTPNFFGSPTLSESQHSPTPNTTKVTITDKQVAYDIQRLVLLQKGNGVPSESVSRTQTTLLRKKHYRKPLSCRGSVQYDFLNDTYTELYHHPKTCDVTERDRINLII</sequence>
<dbReference type="PANTHER" id="PTHR24166:SF48">
    <property type="entry name" value="PROTEIN VAPYRIN"/>
    <property type="match status" value="1"/>
</dbReference>
<keyword evidence="2 3" id="KW-0040">ANK repeat</keyword>